<evidence type="ECO:0000256" key="2">
    <source>
        <dbReference type="ARBA" id="ARBA00009473"/>
    </source>
</evidence>
<dbReference type="SUPFAM" id="SSF51569">
    <property type="entry name" value="Aldolase"/>
    <property type="match status" value="1"/>
</dbReference>
<dbReference type="InterPro" id="IPR013785">
    <property type="entry name" value="Aldolase_TIM"/>
</dbReference>
<keyword evidence="9" id="KW-1185">Reference proteome</keyword>
<evidence type="ECO:0000256" key="3">
    <source>
        <dbReference type="ARBA" id="ARBA00012515"/>
    </source>
</evidence>
<comment type="similarity">
    <text evidence="2">Belongs to the DeoC/FbaB aldolase family. DeoC type 2 subfamily.</text>
</comment>
<protein>
    <recommendedName>
        <fullName evidence="3 7">Deoxyribose-phosphate aldolase</fullName>
        <ecNumber evidence="3 7">4.1.2.4</ecNumber>
    </recommendedName>
</protein>
<accession>A0ABW0N171</accession>
<gene>
    <name evidence="8" type="primary">deoC</name>
    <name evidence="8" type="ORF">ACFPKY_12215</name>
</gene>
<dbReference type="CDD" id="cd00959">
    <property type="entry name" value="DeoC"/>
    <property type="match status" value="1"/>
</dbReference>
<proteinExistence type="inferred from homology"/>
<comment type="pathway">
    <text evidence="1">Carbohydrate degradation; 2-deoxy-D-ribose 1-phosphate degradation; D-glyceraldehyde 3-phosphate and acetaldehyde from 2-deoxy-alpha-D-ribose 1-phosphate: step 2/2.</text>
</comment>
<dbReference type="InterPro" id="IPR011343">
    <property type="entry name" value="DeoC"/>
</dbReference>
<evidence type="ECO:0000256" key="7">
    <source>
        <dbReference type="NCBIfam" id="TIGR00126"/>
    </source>
</evidence>
<keyword evidence="4 8" id="KW-0456">Lyase</keyword>
<dbReference type="Gene3D" id="3.20.20.70">
    <property type="entry name" value="Aldolase class I"/>
    <property type="match status" value="1"/>
</dbReference>
<dbReference type="GO" id="GO:0004139">
    <property type="term" value="F:deoxyribose-phosphate aldolase activity"/>
    <property type="evidence" value="ECO:0007669"/>
    <property type="project" value="UniProtKB-EC"/>
</dbReference>
<dbReference type="Pfam" id="PF01791">
    <property type="entry name" value="DeoC"/>
    <property type="match status" value="1"/>
</dbReference>
<reference evidence="9" key="1">
    <citation type="journal article" date="2019" name="Int. J. Syst. Evol. Microbiol.">
        <title>The Global Catalogue of Microorganisms (GCM) 10K type strain sequencing project: providing services to taxonomists for standard genome sequencing and annotation.</title>
        <authorList>
            <consortium name="The Broad Institute Genomics Platform"/>
            <consortium name="The Broad Institute Genome Sequencing Center for Infectious Disease"/>
            <person name="Wu L."/>
            <person name="Ma J."/>
        </authorList>
    </citation>
    <scope>NUCLEOTIDE SEQUENCE [LARGE SCALE GENOMIC DNA]</scope>
    <source>
        <strain evidence="9">KACC 13778</strain>
    </source>
</reference>
<dbReference type="InterPro" id="IPR002915">
    <property type="entry name" value="DeoC/FbaB/LacD_aldolase"/>
</dbReference>
<comment type="catalytic activity">
    <reaction evidence="6">
        <text>2-deoxy-D-ribose 5-phosphate = D-glyceraldehyde 3-phosphate + acetaldehyde</text>
        <dbReference type="Rhea" id="RHEA:12821"/>
        <dbReference type="ChEBI" id="CHEBI:15343"/>
        <dbReference type="ChEBI" id="CHEBI:59776"/>
        <dbReference type="ChEBI" id="CHEBI:62877"/>
        <dbReference type="EC" id="4.1.2.4"/>
    </reaction>
</comment>
<sequence length="319" mass="34344">MSTSSPVLDSSFDDVTRTDASLRRFLHGLPGVDQVGAEARAAGLGTRSIKTSAKAYAIDLAIRMVDLTTLEGQDTPGKVRALASKAMRPDPADPSCPQVAAVCVYPDMVPVARETLGDSGVHIAAVATAFPSGRAAMDIKLADTKDAVDAGAHEIDMVIDRGAFLAGRYLQVFEEIAQVREACGDAHLKVIFETGELQTYDNVRRASWLAMMAGAHFIKTSTGKVQPAATLPVTLVMLEAVRDFRDQTGQMVGVKPAGGIRTSKDAIKYLVMVNEVTGPDWLDPDWFRFGASTLLNDLLMQRTKMTTGRYSGPDYFTLD</sequence>
<evidence type="ECO:0000256" key="6">
    <source>
        <dbReference type="ARBA" id="ARBA00048791"/>
    </source>
</evidence>
<dbReference type="EC" id="4.1.2.4" evidence="3 7"/>
<name>A0ABW0N171_9ACTN</name>
<evidence type="ECO:0000256" key="1">
    <source>
        <dbReference type="ARBA" id="ARBA00004816"/>
    </source>
</evidence>
<dbReference type="PANTHER" id="PTHR10889:SF3">
    <property type="entry name" value="DEOXYRIBOSE-PHOSPHATE ALDOLASE"/>
    <property type="match status" value="1"/>
</dbReference>
<dbReference type="NCBIfam" id="TIGR00126">
    <property type="entry name" value="deoC"/>
    <property type="match status" value="1"/>
</dbReference>
<evidence type="ECO:0000256" key="4">
    <source>
        <dbReference type="ARBA" id="ARBA00023239"/>
    </source>
</evidence>
<evidence type="ECO:0000313" key="8">
    <source>
        <dbReference type="EMBL" id="MFC5493870.1"/>
    </source>
</evidence>
<evidence type="ECO:0000256" key="5">
    <source>
        <dbReference type="ARBA" id="ARBA00023270"/>
    </source>
</evidence>
<dbReference type="EMBL" id="JBHSMD010000004">
    <property type="protein sequence ID" value="MFC5493870.1"/>
    <property type="molecule type" value="Genomic_DNA"/>
</dbReference>
<dbReference type="PANTHER" id="PTHR10889">
    <property type="entry name" value="DEOXYRIBOSE-PHOSPHATE ALDOLASE"/>
    <property type="match status" value="1"/>
</dbReference>
<dbReference type="Proteomes" id="UP001595956">
    <property type="component" value="Unassembled WGS sequence"/>
</dbReference>
<comment type="caution">
    <text evidence="8">The sequence shown here is derived from an EMBL/GenBank/DDBJ whole genome shotgun (WGS) entry which is preliminary data.</text>
</comment>
<dbReference type="RefSeq" id="WP_345178398.1">
    <property type="nucleotide sequence ID" value="NZ_BAABFQ010000007.1"/>
</dbReference>
<organism evidence="8 9">
    <name type="scientific">Nocardioides caricicola</name>
    <dbReference type="NCBI Taxonomy" id="634770"/>
    <lineage>
        <taxon>Bacteria</taxon>
        <taxon>Bacillati</taxon>
        <taxon>Actinomycetota</taxon>
        <taxon>Actinomycetes</taxon>
        <taxon>Propionibacteriales</taxon>
        <taxon>Nocardioidaceae</taxon>
        <taxon>Nocardioides</taxon>
    </lineage>
</organism>
<keyword evidence="5" id="KW-0704">Schiff base</keyword>
<dbReference type="SMART" id="SM01133">
    <property type="entry name" value="DeoC"/>
    <property type="match status" value="1"/>
</dbReference>
<evidence type="ECO:0000313" key="9">
    <source>
        <dbReference type="Proteomes" id="UP001595956"/>
    </source>
</evidence>